<feature type="active site" description="Nucleophile" evidence="6">
    <location>
        <position position="380"/>
    </location>
</feature>
<keyword evidence="5 6" id="KW-0694">RNA-binding</keyword>
<feature type="binding site" evidence="6">
    <location>
        <position position="265"/>
    </location>
    <ligand>
        <name>S-adenosyl-L-methionine</name>
        <dbReference type="ChEBI" id="CHEBI:59789"/>
    </ligand>
</feature>
<feature type="domain" description="SAM-dependent MTase RsmB/NOP-type" evidence="7">
    <location>
        <begin position="136"/>
        <end position="455"/>
    </location>
</feature>
<dbReference type="SUPFAM" id="SSF88697">
    <property type="entry name" value="PUA domain-like"/>
    <property type="match status" value="1"/>
</dbReference>
<dbReference type="Gene3D" id="2.30.130.10">
    <property type="entry name" value="PUA domain"/>
    <property type="match status" value="1"/>
</dbReference>
<dbReference type="EMBL" id="BLKM01011693">
    <property type="protein sequence ID" value="GFG33963.1"/>
    <property type="molecule type" value="Genomic_DNA"/>
</dbReference>
<feature type="binding site" evidence="6">
    <location>
        <position position="292"/>
    </location>
    <ligand>
        <name>S-adenosyl-L-methionine</name>
        <dbReference type="ChEBI" id="CHEBI:59789"/>
    </ligand>
</feature>
<feature type="binding site" evidence="6">
    <location>
        <begin position="241"/>
        <end position="247"/>
    </location>
    <ligand>
        <name>S-adenosyl-L-methionine</name>
        <dbReference type="ChEBI" id="CHEBI:59789"/>
    </ligand>
</feature>
<keyword evidence="4 6" id="KW-0949">S-adenosyl-L-methionine</keyword>
<reference evidence="9" key="1">
    <citation type="submission" date="2020-01" db="EMBL/GenBank/DDBJ databases">
        <title>Draft genome sequence of the Termite Coptotermes fromosanus.</title>
        <authorList>
            <person name="Itakura S."/>
            <person name="Yosikawa Y."/>
            <person name="Umezawa K."/>
        </authorList>
    </citation>
    <scope>NUCLEOTIDE SEQUENCE [LARGE SCALE GENOMIC DNA]</scope>
</reference>
<dbReference type="PROSITE" id="PS01153">
    <property type="entry name" value="NOL1_NOP2_SUN"/>
    <property type="match status" value="1"/>
</dbReference>
<organism evidence="8 9">
    <name type="scientific">Coptotermes formosanus</name>
    <name type="common">Formosan subterranean termite</name>
    <dbReference type="NCBI Taxonomy" id="36987"/>
    <lineage>
        <taxon>Eukaryota</taxon>
        <taxon>Metazoa</taxon>
        <taxon>Ecdysozoa</taxon>
        <taxon>Arthropoda</taxon>
        <taxon>Hexapoda</taxon>
        <taxon>Insecta</taxon>
        <taxon>Pterygota</taxon>
        <taxon>Neoptera</taxon>
        <taxon>Polyneoptera</taxon>
        <taxon>Dictyoptera</taxon>
        <taxon>Blattodea</taxon>
        <taxon>Blattoidea</taxon>
        <taxon>Termitoidae</taxon>
        <taxon>Rhinotermitidae</taxon>
        <taxon>Coptotermes</taxon>
    </lineage>
</organism>
<dbReference type="OrthoDB" id="260824at2759"/>
<name>A0A6L2PMZ7_COPFO</name>
<accession>A0A6L2PMZ7</accession>
<dbReference type="CDD" id="cd21150">
    <property type="entry name" value="PUA_NSun6-like"/>
    <property type="match status" value="1"/>
</dbReference>
<dbReference type="InParanoid" id="A0A6L2PMZ7"/>
<evidence type="ECO:0000313" key="8">
    <source>
        <dbReference type="EMBL" id="GFG33963.1"/>
    </source>
</evidence>
<evidence type="ECO:0000313" key="9">
    <source>
        <dbReference type="Proteomes" id="UP000502823"/>
    </source>
</evidence>
<evidence type="ECO:0000256" key="6">
    <source>
        <dbReference type="PROSITE-ProRule" id="PRU01023"/>
    </source>
</evidence>
<evidence type="ECO:0000259" key="7">
    <source>
        <dbReference type="PROSITE" id="PS51686"/>
    </source>
</evidence>
<dbReference type="InterPro" id="IPR023267">
    <property type="entry name" value="RCMT"/>
</dbReference>
<dbReference type="InterPro" id="IPR015947">
    <property type="entry name" value="PUA-like_sf"/>
</dbReference>
<feature type="binding site" evidence="6">
    <location>
        <position position="330"/>
    </location>
    <ligand>
        <name>S-adenosyl-L-methionine</name>
        <dbReference type="ChEBI" id="CHEBI:59789"/>
    </ligand>
</feature>
<dbReference type="PROSITE" id="PS51686">
    <property type="entry name" value="SAM_MT_RSMB_NOP"/>
    <property type="match status" value="1"/>
</dbReference>
<dbReference type="AlphaFoldDB" id="A0A6L2PMZ7"/>
<keyword evidence="9" id="KW-1185">Reference proteome</keyword>
<gene>
    <name evidence="8" type="ORF">Cfor_07513</name>
</gene>
<sequence>MTRFMNNLEVELFLKQELPENSEEYSGSQIENLLSWLCTAPRFTTFRVNTLVTTAQEVCELIASRLIKQAATQGRSLAVFNVTVHPKLPDTVIIGSLDETNLKPQEREIIVDATCGAAVLRGAHVFAPGIMGMPTGVHCGDTVSVFADIVGQCKKGFQKHYTQGSKIFLGNGIVHMERKHLYAKDLKPVGVAIEMIATVSGCPVIGADCLSPNLALLQNLPSILCGHVLSPLENEVILDMCAAPGNKTTHLAMLMGDQGVIIALDKTESKVNNIVKRCQQFSLRSVHAFVYDSTKSVHIMTGPQDPQEQHKSVPQGPPFRQESFDRILLDAPCSALGQRPQLANRITANQLKSYPSLQRKLFQSAVLLLRPGGTLIYSTCTVTVGENEGLVLWALEHFSNLELMPTVPVLGGPGLKGSGLTEEQRHCVQRFGPPLVGNDFDRDTVGFFIAHFRKKTTVGIT</sequence>
<dbReference type="PANTHER" id="PTHR22807">
    <property type="entry name" value="NOP2 YEAST -RELATED NOL1/NOP2/FMU SUN DOMAIN-CONTAINING"/>
    <property type="match status" value="1"/>
</dbReference>
<dbReference type="Pfam" id="PF01189">
    <property type="entry name" value="Methyltr_RsmB-F"/>
    <property type="match status" value="1"/>
</dbReference>
<dbReference type="GO" id="GO:0008173">
    <property type="term" value="F:RNA methyltransferase activity"/>
    <property type="evidence" value="ECO:0007669"/>
    <property type="project" value="InterPro"/>
</dbReference>
<evidence type="ECO:0000256" key="4">
    <source>
        <dbReference type="ARBA" id="ARBA00022691"/>
    </source>
</evidence>
<dbReference type="InterPro" id="IPR036974">
    <property type="entry name" value="PUA_sf"/>
</dbReference>
<dbReference type="GO" id="GO:0001510">
    <property type="term" value="P:RNA methylation"/>
    <property type="evidence" value="ECO:0007669"/>
    <property type="project" value="InterPro"/>
</dbReference>
<dbReference type="InterPro" id="IPR029063">
    <property type="entry name" value="SAM-dependent_MTases_sf"/>
</dbReference>
<dbReference type="CDD" id="cd02440">
    <property type="entry name" value="AdoMet_MTases"/>
    <property type="match status" value="1"/>
</dbReference>
<dbReference type="PANTHER" id="PTHR22807:SF34">
    <property type="entry name" value="TRNA (CYTOSINE(72)-C(5))-METHYLTRANSFERASE NSUN6"/>
    <property type="match status" value="1"/>
</dbReference>
<dbReference type="GO" id="GO:0003723">
    <property type="term" value="F:RNA binding"/>
    <property type="evidence" value="ECO:0007669"/>
    <property type="project" value="UniProtKB-UniRule"/>
</dbReference>
<dbReference type="Gene3D" id="3.40.50.150">
    <property type="entry name" value="Vaccinia Virus protein VP39"/>
    <property type="match status" value="1"/>
</dbReference>
<evidence type="ECO:0000256" key="1">
    <source>
        <dbReference type="ARBA" id="ARBA00007494"/>
    </source>
</evidence>
<dbReference type="InterPro" id="IPR049560">
    <property type="entry name" value="MeTrfase_RsmB-F_NOP2_cat"/>
</dbReference>
<keyword evidence="3 6" id="KW-0808">Transferase</keyword>
<proteinExistence type="inferred from homology"/>
<dbReference type="FunCoup" id="A0A6L2PMZ7">
    <property type="interactions" value="1118"/>
</dbReference>
<comment type="similarity">
    <text evidence="1 6">Belongs to the class I-like SAM-binding methyltransferase superfamily. RsmB/NOP family.</text>
</comment>
<evidence type="ECO:0000256" key="2">
    <source>
        <dbReference type="ARBA" id="ARBA00022603"/>
    </source>
</evidence>
<dbReference type="InterPro" id="IPR001678">
    <property type="entry name" value="MeTrfase_RsmB-F_NOP2_dom"/>
</dbReference>
<keyword evidence="2 6" id="KW-0489">Methyltransferase</keyword>
<dbReference type="PRINTS" id="PR02008">
    <property type="entry name" value="RCMTFAMILY"/>
</dbReference>
<dbReference type="SUPFAM" id="SSF53335">
    <property type="entry name" value="S-adenosyl-L-methionine-dependent methyltransferases"/>
    <property type="match status" value="1"/>
</dbReference>
<evidence type="ECO:0000256" key="3">
    <source>
        <dbReference type="ARBA" id="ARBA00022679"/>
    </source>
</evidence>
<dbReference type="Proteomes" id="UP000502823">
    <property type="component" value="Unassembled WGS sequence"/>
</dbReference>
<dbReference type="InterPro" id="IPR018314">
    <property type="entry name" value="RsmB/NOL1/NOP2-like_CS"/>
</dbReference>
<comment type="caution">
    <text evidence="8">The sequence shown here is derived from an EMBL/GenBank/DDBJ whole genome shotgun (WGS) entry which is preliminary data.</text>
</comment>
<protein>
    <recommendedName>
        <fullName evidence="7">SAM-dependent MTase RsmB/NOP-type domain-containing protein</fullName>
    </recommendedName>
</protein>
<evidence type="ECO:0000256" key="5">
    <source>
        <dbReference type="ARBA" id="ARBA00022884"/>
    </source>
</evidence>
<dbReference type="PROSITE" id="PS50890">
    <property type="entry name" value="PUA"/>
    <property type="match status" value="1"/>
</dbReference>